<evidence type="ECO:0000313" key="4">
    <source>
        <dbReference type="EMBL" id="QNE90195.1"/>
    </source>
</evidence>
<keyword evidence="2" id="KW-1133">Transmembrane helix</keyword>
<name>A0A7G7CRH9_9CORY</name>
<dbReference type="InterPro" id="IPR027381">
    <property type="entry name" value="LytR/CpsA/Psr_C"/>
</dbReference>
<feature type="region of interest" description="Disordered" evidence="1">
    <location>
        <begin position="74"/>
        <end position="152"/>
    </location>
</feature>
<organism evidence="4 5">
    <name type="scientific">Corynebacterium incognita</name>
    <dbReference type="NCBI Taxonomy" id="2754725"/>
    <lineage>
        <taxon>Bacteria</taxon>
        <taxon>Bacillati</taxon>
        <taxon>Actinomycetota</taxon>
        <taxon>Actinomycetes</taxon>
        <taxon>Mycobacteriales</taxon>
        <taxon>Corynebacteriaceae</taxon>
        <taxon>Corynebacterium</taxon>
    </lineage>
</organism>
<evidence type="ECO:0000256" key="2">
    <source>
        <dbReference type="SAM" id="Phobius"/>
    </source>
</evidence>
<dbReference type="Proteomes" id="UP000515743">
    <property type="component" value="Chromosome"/>
</dbReference>
<dbReference type="KEGG" id="cik:H0194_04215"/>
<feature type="region of interest" description="Disordered" evidence="1">
    <location>
        <begin position="1"/>
        <end position="26"/>
    </location>
</feature>
<keyword evidence="2" id="KW-0812">Transmembrane</keyword>
<dbReference type="AlphaFoldDB" id="A0A7G7CRH9"/>
<feature type="transmembrane region" description="Helical" evidence="2">
    <location>
        <begin position="35"/>
        <end position="55"/>
    </location>
</feature>
<feature type="compositionally biased region" description="Low complexity" evidence="1">
    <location>
        <begin position="121"/>
        <end position="141"/>
    </location>
</feature>
<reference evidence="4 5" key="1">
    <citation type="submission" date="2020-07" db="EMBL/GenBank/DDBJ databases">
        <title>Complete genome and description of Corynebacterium incognita strain Marseille-Q3630 sp. nov.</title>
        <authorList>
            <person name="Boxberger M."/>
        </authorList>
    </citation>
    <scope>NUCLEOTIDE SEQUENCE [LARGE SCALE GENOMIC DNA]</scope>
    <source>
        <strain evidence="4 5">Marseille-Q3630</strain>
    </source>
</reference>
<feature type="compositionally biased region" description="Low complexity" evidence="1">
    <location>
        <begin position="74"/>
        <end position="113"/>
    </location>
</feature>
<evidence type="ECO:0000259" key="3">
    <source>
        <dbReference type="Pfam" id="PF13399"/>
    </source>
</evidence>
<feature type="compositionally biased region" description="Low complexity" evidence="1">
    <location>
        <begin position="13"/>
        <end position="26"/>
    </location>
</feature>
<gene>
    <name evidence="4" type="ORF">H0194_04215</name>
</gene>
<evidence type="ECO:0000313" key="5">
    <source>
        <dbReference type="Proteomes" id="UP000515743"/>
    </source>
</evidence>
<accession>A0A7G7CRH9</accession>
<sequence>MTNVNPDKPNRTSSSGSGAHAVRGSGAAGASGLPLRGFALVLLAVAVGFGLWALYSFTQGDKAGNDAINAANNSSEQAQAQDAANGSDGAPANDAAGQGDDAQGSGADGAASGANGGAKASGGADAAAAPAEAGAPEAAPGESGGASAGAGSAAAGVAGADAASVADYKLIVLNNSTVKGLAAKKADEFMDKGYKVTEVGNLADTILPETTVFFPEGDSAAESAAKTLASEVSGVARSTADELPEGVEETDGLIVVLTAQ</sequence>
<keyword evidence="5" id="KW-1185">Reference proteome</keyword>
<dbReference type="Gene3D" id="3.30.70.2390">
    <property type="match status" value="1"/>
</dbReference>
<feature type="domain" description="LytR/CpsA/Psr regulator C-terminal" evidence="3">
    <location>
        <begin position="168"/>
        <end position="258"/>
    </location>
</feature>
<dbReference type="Pfam" id="PF13399">
    <property type="entry name" value="LytR_C"/>
    <property type="match status" value="1"/>
</dbReference>
<protein>
    <submittedName>
        <fullName evidence="4">LytR C-terminal domain-containing protein</fullName>
    </submittedName>
</protein>
<dbReference type="EMBL" id="CP059404">
    <property type="protein sequence ID" value="QNE90195.1"/>
    <property type="molecule type" value="Genomic_DNA"/>
</dbReference>
<dbReference type="RefSeq" id="WP_185176568.1">
    <property type="nucleotide sequence ID" value="NZ_CP059404.1"/>
</dbReference>
<evidence type="ECO:0000256" key="1">
    <source>
        <dbReference type="SAM" id="MobiDB-lite"/>
    </source>
</evidence>
<proteinExistence type="predicted"/>
<keyword evidence="2" id="KW-0472">Membrane</keyword>